<dbReference type="Pfam" id="PF14903">
    <property type="entry name" value="WG_beta_rep"/>
    <property type="match status" value="5"/>
</dbReference>
<dbReference type="InterPro" id="IPR037126">
    <property type="entry name" value="PdaC/RsiV-like_sf"/>
</dbReference>
<protein>
    <recommendedName>
        <fullName evidence="1">DUF3298 domain-containing protein</fullName>
    </recommendedName>
</protein>
<dbReference type="InterPro" id="IPR032774">
    <property type="entry name" value="WG_beta_rep"/>
</dbReference>
<dbReference type="PANTHER" id="PTHR37841:SF1">
    <property type="entry name" value="DUF3298 DOMAIN-CONTAINING PROTEIN"/>
    <property type="match status" value="1"/>
</dbReference>
<name>A0A2V5JXT7_9BACL</name>
<proteinExistence type="predicted"/>
<organism evidence="2 3">
    <name type="scientific">Paenibacillus flagellatus</name>
    <dbReference type="NCBI Taxonomy" id="2211139"/>
    <lineage>
        <taxon>Bacteria</taxon>
        <taxon>Bacillati</taxon>
        <taxon>Bacillota</taxon>
        <taxon>Bacilli</taxon>
        <taxon>Bacillales</taxon>
        <taxon>Paenibacillaceae</taxon>
        <taxon>Paenibacillus</taxon>
    </lineage>
</organism>
<dbReference type="OrthoDB" id="5637at2"/>
<dbReference type="Pfam" id="PF11738">
    <property type="entry name" value="DUF3298"/>
    <property type="match status" value="1"/>
</dbReference>
<dbReference type="SUPFAM" id="SSF69360">
    <property type="entry name" value="Cell wall binding repeat"/>
    <property type="match status" value="1"/>
</dbReference>
<dbReference type="EMBL" id="QJVJ01000012">
    <property type="protein sequence ID" value="PYI51511.1"/>
    <property type="molecule type" value="Genomic_DNA"/>
</dbReference>
<accession>A0A2V5JXT7</accession>
<dbReference type="Proteomes" id="UP000247476">
    <property type="component" value="Unassembled WGS sequence"/>
</dbReference>
<gene>
    <name evidence="2" type="ORF">DLM86_24115</name>
</gene>
<comment type="caution">
    <text evidence="2">The sequence shown here is derived from an EMBL/GenBank/DDBJ whole genome shotgun (WGS) entry which is preliminary data.</text>
</comment>
<dbReference type="PANTHER" id="PTHR37841">
    <property type="entry name" value="GLR2918 PROTEIN"/>
    <property type="match status" value="1"/>
</dbReference>
<evidence type="ECO:0000313" key="2">
    <source>
        <dbReference type="EMBL" id="PYI51511.1"/>
    </source>
</evidence>
<dbReference type="Gene3D" id="3.30.565.40">
    <property type="entry name" value="Fervidobacterium nodosum Rt17-B1 like"/>
    <property type="match status" value="1"/>
</dbReference>
<sequence>MSMRNELHWLRAALPAGAEWVIPDQWPYGDSPVVATDVDGDGMPEWIGACRWQDDLYVVVFKWNGAQWVPVAAEKGKGDGIGAFYAAHTSDPYRADVIVGWARRDGRPRLSIYQWTEYGLTDIAPDWRELPADDGYRTDDADRETGEDRAIRLYPIPVKTTRGTLWGYIDKRGRTVLPPTYEYAMSFQDNGLAVVQQHGKQGVIDAKGDYVAKPVYDSISPFSEGVATVYDREGSKMMDDLGHILTPRAYDYIGTLKNGRAVFNRMDEAGHTRYGYLDRQGKEAIPARYEEAGDFEDGRAVVKIKDGEYALIGKNGQRLATYRQASVGPLSEGRMSFQREPNGKYGYIDEKGRVVIPPRFTAAMPFRDGRAVVDTAGQPDSRYGLIDKSGAFVIPAEYNDILPLGDQRVAIGQAIDPARAYIGSKYALATTGGRRLTGFDFYEMLPFDKGYSSVSDRNYTYFIDRNGKPAAGLPRLEGSGSLEFTGSLIGADVDQRRSYYDRSGKPVWKPDPTIPLEPPYLIREMKYRPNRDYVVYYPQIEGMADPAVERRTNEKLKRLSAVKPVPADKQLDADYTGDFDVVFYRDDLLVLELFAYNYPFGAAHGMPSREYVHLNLANGDMYALKDLFKPGAPFTKTLTDIVKKQIATNPEYSYVFPDSTVEVKPDQLFHVTEDALHILFPPYEIAPYAAGFPTFVIPFSQLADIVDTNGAFWKSFHRA</sequence>
<dbReference type="RefSeq" id="WP_110842633.1">
    <property type="nucleotide sequence ID" value="NZ_QJVJ01000012.1"/>
</dbReference>
<evidence type="ECO:0000259" key="1">
    <source>
        <dbReference type="Pfam" id="PF11738"/>
    </source>
</evidence>
<dbReference type="InterPro" id="IPR021729">
    <property type="entry name" value="DUF3298"/>
</dbReference>
<dbReference type="AlphaFoldDB" id="A0A2V5JXT7"/>
<dbReference type="Gene3D" id="3.90.640.20">
    <property type="entry name" value="Heat-shock cognate protein, ATPase"/>
    <property type="match status" value="1"/>
</dbReference>
<feature type="domain" description="DUF3298" evidence="1">
    <location>
        <begin position="625"/>
        <end position="700"/>
    </location>
</feature>
<evidence type="ECO:0000313" key="3">
    <source>
        <dbReference type="Proteomes" id="UP000247476"/>
    </source>
</evidence>
<keyword evidence="3" id="KW-1185">Reference proteome</keyword>
<reference evidence="2 3" key="1">
    <citation type="submission" date="2018-05" db="EMBL/GenBank/DDBJ databases">
        <title>Paenibacillus flagellatus sp. nov., isolated from selenium mineral soil.</title>
        <authorList>
            <person name="Dai X."/>
        </authorList>
    </citation>
    <scope>NUCLEOTIDE SEQUENCE [LARGE SCALE GENOMIC DNA]</scope>
    <source>
        <strain evidence="2 3">DXL2</strain>
    </source>
</reference>